<dbReference type="Gene3D" id="3.50.50.60">
    <property type="entry name" value="FAD/NAD(P)-binding domain"/>
    <property type="match status" value="2"/>
</dbReference>
<evidence type="ECO:0000256" key="4">
    <source>
        <dbReference type="ARBA" id="ARBA00023033"/>
    </source>
</evidence>
<keyword evidence="2" id="KW-0274">FAD</keyword>
<dbReference type="OrthoDB" id="5046242at2759"/>
<organism evidence="6 7">
    <name type="scientific">Rotaria sordida</name>
    <dbReference type="NCBI Taxonomy" id="392033"/>
    <lineage>
        <taxon>Eukaryota</taxon>
        <taxon>Metazoa</taxon>
        <taxon>Spiralia</taxon>
        <taxon>Gnathifera</taxon>
        <taxon>Rotifera</taxon>
        <taxon>Eurotatoria</taxon>
        <taxon>Bdelloidea</taxon>
        <taxon>Philodinida</taxon>
        <taxon>Philodinidae</taxon>
        <taxon>Rotaria</taxon>
    </lineage>
</organism>
<sequence>MTLGTTFRIAIIGGGPSGLSLAIALKRKGFDNLVVYEREKNDGVRHQGWSISLFSPQGVKVVWDAQVKLFEETETKVYVHFVDETRHPVDIVDLLIGADGIHSPIRKQLTGDEIHPAGFNSVVGLIKKELDGSNDDLFEHELIKNTGALVSGRNVACWYAHQVLHNEIYWSLSIRCNEDYIRQRTNYDKKQLHSLAKEVSQNFFPLIQQMVERTPVEQMQDCLLFKDLDPMKRHPSGRFCVSQTGRITLIGDAAHAMLPFRGQGIFSFQV</sequence>
<dbReference type="Pfam" id="PF13450">
    <property type="entry name" value="NAD_binding_8"/>
    <property type="match status" value="1"/>
</dbReference>
<reference evidence="6" key="1">
    <citation type="submission" date="2021-02" db="EMBL/GenBank/DDBJ databases">
        <authorList>
            <person name="Nowell W R."/>
        </authorList>
    </citation>
    <scope>NUCLEOTIDE SEQUENCE</scope>
</reference>
<dbReference type="AlphaFoldDB" id="A0A815EAU1"/>
<evidence type="ECO:0000256" key="3">
    <source>
        <dbReference type="ARBA" id="ARBA00023002"/>
    </source>
</evidence>
<keyword evidence="1" id="KW-0285">Flavoprotein</keyword>
<name>A0A815EAU1_9BILA</name>
<proteinExistence type="predicted"/>
<comment type="caution">
    <text evidence="6">The sequence shown here is derived from an EMBL/GenBank/DDBJ whole genome shotgun (WGS) entry which is preliminary data.</text>
</comment>
<evidence type="ECO:0000313" key="7">
    <source>
        <dbReference type="Proteomes" id="UP000663882"/>
    </source>
</evidence>
<dbReference type="Pfam" id="PF01494">
    <property type="entry name" value="FAD_binding_3"/>
    <property type="match status" value="1"/>
</dbReference>
<protein>
    <recommendedName>
        <fullName evidence="5">FAD-binding domain-containing protein</fullName>
    </recommendedName>
</protein>
<evidence type="ECO:0000256" key="1">
    <source>
        <dbReference type="ARBA" id="ARBA00022630"/>
    </source>
</evidence>
<dbReference type="PRINTS" id="PR00420">
    <property type="entry name" value="RNGMNOXGNASE"/>
</dbReference>
<evidence type="ECO:0000313" key="6">
    <source>
        <dbReference type="EMBL" id="CAF1307560.1"/>
    </source>
</evidence>
<feature type="domain" description="FAD-binding" evidence="5">
    <location>
        <begin position="57"/>
        <end position="265"/>
    </location>
</feature>
<keyword evidence="3" id="KW-0560">Oxidoreductase</keyword>
<dbReference type="GO" id="GO:0004497">
    <property type="term" value="F:monooxygenase activity"/>
    <property type="evidence" value="ECO:0007669"/>
    <property type="project" value="UniProtKB-KW"/>
</dbReference>
<dbReference type="PANTHER" id="PTHR47178:SF6">
    <property type="entry name" value="FAD-BINDING DOMAIN-CONTAINING PROTEIN"/>
    <property type="match status" value="1"/>
</dbReference>
<dbReference type="EMBL" id="CAJNOO010002935">
    <property type="protein sequence ID" value="CAF1307560.1"/>
    <property type="molecule type" value="Genomic_DNA"/>
</dbReference>
<accession>A0A815EAU1</accession>
<evidence type="ECO:0000256" key="2">
    <source>
        <dbReference type="ARBA" id="ARBA00022827"/>
    </source>
</evidence>
<dbReference type="GO" id="GO:0071949">
    <property type="term" value="F:FAD binding"/>
    <property type="evidence" value="ECO:0007669"/>
    <property type="project" value="InterPro"/>
</dbReference>
<evidence type="ECO:0000259" key="5">
    <source>
        <dbReference type="Pfam" id="PF01494"/>
    </source>
</evidence>
<dbReference type="InterPro" id="IPR002938">
    <property type="entry name" value="FAD-bd"/>
</dbReference>
<gene>
    <name evidence="6" type="ORF">RFH988_LOCUS30065</name>
</gene>
<dbReference type="Proteomes" id="UP000663882">
    <property type="component" value="Unassembled WGS sequence"/>
</dbReference>
<keyword evidence="4" id="KW-0503">Monooxygenase</keyword>
<dbReference type="InterPro" id="IPR036188">
    <property type="entry name" value="FAD/NAD-bd_sf"/>
</dbReference>
<dbReference type="PANTHER" id="PTHR47178">
    <property type="entry name" value="MONOOXYGENASE, FAD-BINDING"/>
    <property type="match status" value="1"/>
</dbReference>
<dbReference type="SUPFAM" id="SSF51905">
    <property type="entry name" value="FAD/NAD(P)-binding domain"/>
    <property type="match status" value="1"/>
</dbReference>